<dbReference type="Proteomes" id="UP000279336">
    <property type="component" value="Unassembled WGS sequence"/>
</dbReference>
<organism evidence="1 2">
    <name type="scientific">Propionibacterium australiense</name>
    <dbReference type="NCBI Taxonomy" id="119981"/>
    <lineage>
        <taxon>Bacteria</taxon>
        <taxon>Bacillati</taxon>
        <taxon>Actinomycetota</taxon>
        <taxon>Actinomycetes</taxon>
        <taxon>Propionibacteriales</taxon>
        <taxon>Propionibacteriaceae</taxon>
        <taxon>Propionibacterium</taxon>
    </lineage>
</organism>
<comment type="caution">
    <text evidence="1">The sequence shown here is derived from an EMBL/GenBank/DDBJ whole genome shotgun (WGS) entry which is preliminary data.</text>
</comment>
<sequence length="86" mass="9201">MVGEWAVAVTDEHVEARRQVTDAETEVHVWQLSPQDTSRGLRQWAAQVGANISADAMADAMRQVAAMAADALAVYDPAALIPEATP</sequence>
<proteinExistence type="predicted"/>
<accession>A0A8B3FP31</accession>
<gene>
    <name evidence="1" type="ORF">D7U36_08930</name>
</gene>
<protein>
    <submittedName>
        <fullName evidence="1">Uncharacterized protein</fullName>
    </submittedName>
</protein>
<name>A0A8B3FP31_9ACTN</name>
<dbReference type="RefSeq" id="WP_121588215.1">
    <property type="nucleotide sequence ID" value="NZ_RCIW01000012.1"/>
</dbReference>
<evidence type="ECO:0000313" key="1">
    <source>
        <dbReference type="EMBL" id="RLP08922.1"/>
    </source>
</evidence>
<dbReference type="EMBL" id="RCIW01000012">
    <property type="protein sequence ID" value="RLP08922.1"/>
    <property type="molecule type" value="Genomic_DNA"/>
</dbReference>
<reference evidence="1 2" key="1">
    <citation type="submission" date="2018-10" db="EMBL/GenBank/DDBJ databases">
        <title>Propionibacterium australiense Genome Sequencing and Assembly.</title>
        <authorList>
            <person name="Bernier A.-M."/>
            <person name="Bernard K."/>
        </authorList>
    </citation>
    <scope>NUCLEOTIDE SEQUENCE [LARGE SCALE GENOMIC DNA]</scope>
    <source>
        <strain evidence="1 2">NML98A078</strain>
    </source>
</reference>
<evidence type="ECO:0000313" key="2">
    <source>
        <dbReference type="Proteomes" id="UP000279336"/>
    </source>
</evidence>
<dbReference type="AlphaFoldDB" id="A0A8B3FP31"/>